<evidence type="ECO:0000313" key="3">
    <source>
        <dbReference type="EMBL" id="SVB21877.1"/>
    </source>
</evidence>
<accession>A0A382C921</accession>
<dbReference type="SUPFAM" id="SSF53822">
    <property type="entry name" value="Periplasmic binding protein-like I"/>
    <property type="match status" value="1"/>
</dbReference>
<reference evidence="3" key="1">
    <citation type="submission" date="2018-05" db="EMBL/GenBank/DDBJ databases">
        <authorList>
            <person name="Lanie J.A."/>
            <person name="Ng W.-L."/>
            <person name="Kazmierczak K.M."/>
            <person name="Andrzejewski T.M."/>
            <person name="Davidsen T.M."/>
            <person name="Wayne K.J."/>
            <person name="Tettelin H."/>
            <person name="Glass J.I."/>
            <person name="Rusch D."/>
            <person name="Podicherti R."/>
            <person name="Tsui H.-C.T."/>
            <person name="Winkler M.E."/>
        </authorList>
    </citation>
    <scope>NUCLEOTIDE SEQUENCE</scope>
</reference>
<feature type="domain" description="Leucine-binding protein" evidence="2">
    <location>
        <begin position="4"/>
        <end position="93"/>
    </location>
</feature>
<dbReference type="InterPro" id="IPR051010">
    <property type="entry name" value="BCAA_transport"/>
</dbReference>
<gene>
    <name evidence="3" type="ORF">METZ01_LOCUS174731</name>
</gene>
<name>A0A382C921_9ZZZZ</name>
<dbReference type="Gene3D" id="3.40.50.2300">
    <property type="match status" value="1"/>
</dbReference>
<evidence type="ECO:0000256" key="1">
    <source>
        <dbReference type="ARBA" id="ARBA00022729"/>
    </source>
</evidence>
<sequence>MADIKIGVSLPKTGRYADSAFLQYSRAYQLWVNDVNAAGGLLGRQVELVWHDDEGEGDKCAANYTRLIRDDKVDLLLGPCHSVLIEPAAPVIEE</sequence>
<organism evidence="3">
    <name type="scientific">marine metagenome</name>
    <dbReference type="NCBI Taxonomy" id="408172"/>
    <lineage>
        <taxon>unclassified sequences</taxon>
        <taxon>metagenomes</taxon>
        <taxon>ecological metagenomes</taxon>
    </lineage>
</organism>
<dbReference type="Pfam" id="PF13458">
    <property type="entry name" value="Peripla_BP_6"/>
    <property type="match status" value="1"/>
</dbReference>
<evidence type="ECO:0000259" key="2">
    <source>
        <dbReference type="Pfam" id="PF13458"/>
    </source>
</evidence>
<keyword evidence="1" id="KW-0732">Signal</keyword>
<protein>
    <recommendedName>
        <fullName evidence="2">Leucine-binding protein domain-containing protein</fullName>
    </recommendedName>
</protein>
<proteinExistence type="predicted"/>
<dbReference type="AlphaFoldDB" id="A0A382C921"/>
<dbReference type="PANTHER" id="PTHR30483">
    <property type="entry name" value="LEUCINE-SPECIFIC-BINDING PROTEIN"/>
    <property type="match status" value="1"/>
</dbReference>
<feature type="non-terminal residue" evidence="3">
    <location>
        <position position="94"/>
    </location>
</feature>
<dbReference type="InterPro" id="IPR028081">
    <property type="entry name" value="Leu-bd"/>
</dbReference>
<dbReference type="EMBL" id="UINC01033113">
    <property type="protein sequence ID" value="SVB21877.1"/>
    <property type="molecule type" value="Genomic_DNA"/>
</dbReference>
<dbReference type="InterPro" id="IPR028082">
    <property type="entry name" value="Peripla_BP_I"/>
</dbReference>